<keyword evidence="1" id="KW-0812">Transmembrane</keyword>
<name>A0A2M6Z262_9BACT</name>
<keyword evidence="1" id="KW-1133">Transmembrane helix</keyword>
<evidence type="ECO:0000313" key="3">
    <source>
        <dbReference type="Proteomes" id="UP000228777"/>
    </source>
</evidence>
<dbReference type="SUPFAM" id="SSF51445">
    <property type="entry name" value="(Trans)glycosidases"/>
    <property type="match status" value="1"/>
</dbReference>
<evidence type="ECO:0000256" key="1">
    <source>
        <dbReference type="SAM" id="Phobius"/>
    </source>
</evidence>
<feature type="transmembrane region" description="Helical" evidence="1">
    <location>
        <begin position="6"/>
        <end position="25"/>
    </location>
</feature>
<sequence>MKKIMFYIIFFIVITIFIVFLFFFVGSPPQAKEIIFGVTFSQKHAKDLGISWKETYLALLDDLRAKNLRIITHWDLVEPGEGEYNFDDLDWQIAEAEKRGAKTLLIIGMKVPRWPECHIPEWAKNLGKSQQQERILALLEKFVLRYRDSSSIERWQVENESFFPFGQCPWVDREFLK</sequence>
<evidence type="ECO:0008006" key="4">
    <source>
        <dbReference type="Google" id="ProtNLM"/>
    </source>
</evidence>
<dbReference type="InterPro" id="IPR017853">
    <property type="entry name" value="GH"/>
</dbReference>
<dbReference type="AlphaFoldDB" id="A0A2M6Z262"/>
<evidence type="ECO:0000313" key="2">
    <source>
        <dbReference type="EMBL" id="PIU46476.1"/>
    </source>
</evidence>
<gene>
    <name evidence="2" type="ORF">COS93_02450</name>
</gene>
<dbReference type="Gene3D" id="3.20.20.80">
    <property type="entry name" value="Glycosidases"/>
    <property type="match status" value="1"/>
</dbReference>
<protein>
    <recommendedName>
        <fullName evidence="4">Glycoside hydrolase family 42 N-terminal domain-containing protein</fullName>
    </recommendedName>
</protein>
<reference evidence="3" key="1">
    <citation type="submission" date="2017-09" db="EMBL/GenBank/DDBJ databases">
        <title>Depth-based differentiation of microbial function through sediment-hosted aquifers and enrichment of novel symbionts in the deep terrestrial subsurface.</title>
        <authorList>
            <person name="Probst A.J."/>
            <person name="Ladd B."/>
            <person name="Jarett J.K."/>
            <person name="Geller-Mcgrath D.E."/>
            <person name="Sieber C.M.K."/>
            <person name="Emerson J.B."/>
            <person name="Anantharaman K."/>
            <person name="Thomas B.C."/>
            <person name="Malmstrom R."/>
            <person name="Stieglmeier M."/>
            <person name="Klingl A."/>
            <person name="Woyke T."/>
            <person name="Ryan C.M."/>
            <person name="Banfield J.F."/>
        </authorList>
    </citation>
    <scope>NUCLEOTIDE SEQUENCE [LARGE SCALE GENOMIC DNA]</scope>
</reference>
<dbReference type="Proteomes" id="UP000228777">
    <property type="component" value="Unassembled WGS sequence"/>
</dbReference>
<proteinExistence type="predicted"/>
<dbReference type="EMBL" id="PEWP01000049">
    <property type="protein sequence ID" value="PIU46476.1"/>
    <property type="molecule type" value="Genomic_DNA"/>
</dbReference>
<organism evidence="2 3">
    <name type="scientific">bacterium (Candidatus Gribaldobacteria) CG07_land_8_20_14_0_80_33_18</name>
    <dbReference type="NCBI Taxonomy" id="2014272"/>
    <lineage>
        <taxon>Bacteria</taxon>
        <taxon>Candidatus Gribaldobacteria</taxon>
    </lineage>
</organism>
<accession>A0A2M6Z262</accession>
<comment type="caution">
    <text evidence="2">The sequence shown here is derived from an EMBL/GenBank/DDBJ whole genome shotgun (WGS) entry which is preliminary data.</text>
</comment>
<feature type="non-terminal residue" evidence="2">
    <location>
        <position position="177"/>
    </location>
</feature>
<keyword evidence="1" id="KW-0472">Membrane</keyword>